<dbReference type="GO" id="GO:0005634">
    <property type="term" value="C:nucleus"/>
    <property type="evidence" value="ECO:0007669"/>
    <property type="project" value="TreeGrafter"/>
</dbReference>
<dbReference type="Proteomes" id="UP001147733">
    <property type="component" value="Unassembled WGS sequence"/>
</dbReference>
<keyword evidence="5" id="KW-1185">Reference proteome</keyword>
<dbReference type="GeneID" id="81379150"/>
<evidence type="ECO:0000259" key="3">
    <source>
        <dbReference type="Pfam" id="PF05368"/>
    </source>
</evidence>
<feature type="domain" description="NmrA-like" evidence="3">
    <location>
        <begin position="5"/>
        <end position="296"/>
    </location>
</feature>
<name>A0A9W9PE35_PENCI</name>
<dbReference type="Pfam" id="PF05368">
    <property type="entry name" value="NmrA"/>
    <property type="match status" value="1"/>
</dbReference>
<reference evidence="4" key="1">
    <citation type="submission" date="2022-11" db="EMBL/GenBank/DDBJ databases">
        <authorList>
            <person name="Petersen C."/>
        </authorList>
    </citation>
    <scope>NUCLEOTIDE SEQUENCE</scope>
    <source>
        <strain evidence="4">IBT 23319</strain>
    </source>
</reference>
<accession>A0A9W9PE35</accession>
<evidence type="ECO:0000313" key="5">
    <source>
        <dbReference type="Proteomes" id="UP001147733"/>
    </source>
</evidence>
<organism evidence="4 5">
    <name type="scientific">Penicillium citrinum</name>
    <dbReference type="NCBI Taxonomy" id="5077"/>
    <lineage>
        <taxon>Eukaryota</taxon>
        <taxon>Fungi</taxon>
        <taxon>Dikarya</taxon>
        <taxon>Ascomycota</taxon>
        <taxon>Pezizomycotina</taxon>
        <taxon>Eurotiomycetes</taxon>
        <taxon>Eurotiomycetidae</taxon>
        <taxon>Eurotiales</taxon>
        <taxon>Aspergillaceae</taxon>
        <taxon>Penicillium</taxon>
    </lineage>
</organism>
<protein>
    <recommendedName>
        <fullName evidence="3">NmrA-like domain-containing protein</fullName>
    </recommendedName>
</protein>
<dbReference type="SUPFAM" id="SSF51735">
    <property type="entry name" value="NAD(P)-binding Rossmann-fold domains"/>
    <property type="match status" value="1"/>
</dbReference>
<evidence type="ECO:0000256" key="1">
    <source>
        <dbReference type="ARBA" id="ARBA00006328"/>
    </source>
</evidence>
<dbReference type="Gene3D" id="3.90.25.10">
    <property type="entry name" value="UDP-galactose 4-epimerase, domain 1"/>
    <property type="match status" value="1"/>
</dbReference>
<dbReference type="PANTHER" id="PTHR42748:SF29">
    <property type="entry name" value="NMRA-LIKE DOMAIN-CONTAINING PROTEIN"/>
    <property type="match status" value="1"/>
</dbReference>
<comment type="similarity">
    <text evidence="1">Belongs to the NmrA-type oxidoreductase family.</text>
</comment>
<dbReference type="InterPro" id="IPR008030">
    <property type="entry name" value="NmrA-like"/>
</dbReference>
<dbReference type="InterPro" id="IPR036291">
    <property type="entry name" value="NAD(P)-bd_dom_sf"/>
</dbReference>
<reference evidence="4" key="2">
    <citation type="journal article" date="2023" name="IMA Fungus">
        <title>Comparative genomic study of the Penicillium genus elucidates a diverse pangenome and 15 lateral gene transfer events.</title>
        <authorList>
            <person name="Petersen C."/>
            <person name="Sorensen T."/>
            <person name="Nielsen M.R."/>
            <person name="Sondergaard T.E."/>
            <person name="Sorensen J.L."/>
            <person name="Fitzpatrick D.A."/>
            <person name="Frisvad J.C."/>
            <person name="Nielsen K.L."/>
        </authorList>
    </citation>
    <scope>NUCLEOTIDE SEQUENCE</scope>
    <source>
        <strain evidence="4">IBT 23319</strain>
    </source>
</reference>
<dbReference type="Gene3D" id="3.40.50.720">
    <property type="entry name" value="NAD(P)-binding Rossmann-like Domain"/>
    <property type="match status" value="1"/>
</dbReference>
<dbReference type="OrthoDB" id="3358371at2759"/>
<proteinExistence type="inferred from homology"/>
<dbReference type="RefSeq" id="XP_056505740.1">
    <property type="nucleotide sequence ID" value="XM_056639983.1"/>
</dbReference>
<evidence type="ECO:0000313" key="4">
    <source>
        <dbReference type="EMBL" id="KAJ5242736.1"/>
    </source>
</evidence>
<evidence type="ECO:0000256" key="2">
    <source>
        <dbReference type="ARBA" id="ARBA00022857"/>
    </source>
</evidence>
<comment type="caution">
    <text evidence="4">The sequence shown here is derived from an EMBL/GenBank/DDBJ whole genome shotgun (WGS) entry which is preliminary data.</text>
</comment>
<sequence>MSVTTKIITVVGATGTQGGSIARSFLELPDWQVRCLTRDPTSEKALRLKKLGAELVQGDLGDESSLQSAFANVHAIFLNTDFWIPFRKAMDSGKDLSVSAREAFEIEVTHGKNAVNVAATIQTLERFVYSALGPMKDVSNGKYSLSYHWETKASLVKYIETQQPELAQKTSYIYIGAYITNAFLYPKLDPESGEFVSILPTWKETRFPIINVPRSTGPFVRALVEDEQPRTRLLAYDDYLSVEQVMGIWQNTLGTKVNLVQLTMQAMSEKTGVPLEILQGAAYLGEYSYCAGVPNAIEPAQLKKRYEGQKFADWVKENDTAELLGLNQ</sequence>
<dbReference type="PANTHER" id="PTHR42748">
    <property type="entry name" value="NITROGEN METABOLITE REPRESSION PROTEIN NMRA FAMILY MEMBER"/>
    <property type="match status" value="1"/>
</dbReference>
<dbReference type="EMBL" id="JAPQKT010000001">
    <property type="protein sequence ID" value="KAJ5242736.1"/>
    <property type="molecule type" value="Genomic_DNA"/>
</dbReference>
<keyword evidence="2" id="KW-0521">NADP</keyword>
<dbReference type="InterPro" id="IPR051164">
    <property type="entry name" value="NmrA-like_oxidored"/>
</dbReference>
<gene>
    <name evidence="4" type="ORF">N7469_001063</name>
</gene>
<dbReference type="AlphaFoldDB" id="A0A9W9PE35"/>